<feature type="transmembrane region" description="Helical" evidence="12">
    <location>
        <begin position="184"/>
        <end position="207"/>
    </location>
</feature>
<dbReference type="GO" id="GO:0030154">
    <property type="term" value="P:cell differentiation"/>
    <property type="evidence" value="ECO:0007669"/>
    <property type="project" value="TreeGrafter"/>
</dbReference>
<keyword evidence="9" id="KW-0675">Receptor</keyword>
<reference evidence="15 16" key="2">
    <citation type="submission" date="2018-10" db="EMBL/GenBank/DDBJ databases">
        <authorList>
            <consortium name="Pathogen Informatics"/>
        </authorList>
    </citation>
    <scope>NUCLEOTIDE SEQUENCE [LARGE SCALE GENOMIC DNA]</scope>
</reference>
<dbReference type="InterPro" id="IPR050234">
    <property type="entry name" value="Nuclear_hormone_rcpt_NR1"/>
</dbReference>
<dbReference type="SUPFAM" id="SSF48508">
    <property type="entry name" value="Nuclear receptor ligand-binding domain"/>
    <property type="match status" value="1"/>
</dbReference>
<gene>
    <name evidence="15" type="ORF">EVEC_LOCUS3975</name>
</gene>
<dbReference type="GO" id="GO:0000978">
    <property type="term" value="F:RNA polymerase II cis-regulatory region sequence-specific DNA binding"/>
    <property type="evidence" value="ECO:0007669"/>
    <property type="project" value="TreeGrafter"/>
</dbReference>
<evidence type="ECO:0000256" key="1">
    <source>
        <dbReference type="ARBA" id="ARBA00004496"/>
    </source>
</evidence>
<keyword evidence="5" id="KW-0862">Zinc</keyword>
<keyword evidence="12" id="KW-0812">Transmembrane</keyword>
<feature type="transmembrane region" description="Helical" evidence="12">
    <location>
        <begin position="135"/>
        <end position="153"/>
    </location>
</feature>
<dbReference type="FunFam" id="3.30.50.10:FF:000013">
    <property type="entry name" value="Nuclear receptor subfamily 1 group D member 2"/>
    <property type="match status" value="1"/>
</dbReference>
<dbReference type="PANTHER" id="PTHR24082">
    <property type="entry name" value="NUCLEAR HORMONE RECEPTOR"/>
    <property type="match status" value="1"/>
</dbReference>
<dbReference type="InterPro" id="IPR001723">
    <property type="entry name" value="Nuclear_hrmn_rcpt"/>
</dbReference>
<dbReference type="GO" id="GO:0009755">
    <property type="term" value="P:hormone-mediated signaling pathway"/>
    <property type="evidence" value="ECO:0007669"/>
    <property type="project" value="TreeGrafter"/>
</dbReference>
<evidence type="ECO:0000256" key="5">
    <source>
        <dbReference type="ARBA" id="ARBA00022833"/>
    </source>
</evidence>
<dbReference type="CDD" id="cd07166">
    <property type="entry name" value="NR_DBD_REV_ERB"/>
    <property type="match status" value="1"/>
</dbReference>
<evidence type="ECO:0000313" key="16">
    <source>
        <dbReference type="Proteomes" id="UP000274131"/>
    </source>
</evidence>
<protein>
    <submittedName>
        <fullName evidence="17">Nuclear receptor domain-containing protein</fullName>
    </submittedName>
</protein>
<keyword evidence="10" id="KW-0539">Nucleus</keyword>
<organism evidence="17">
    <name type="scientific">Enterobius vermicularis</name>
    <name type="common">Human pinworm</name>
    <dbReference type="NCBI Taxonomy" id="51028"/>
    <lineage>
        <taxon>Eukaryota</taxon>
        <taxon>Metazoa</taxon>
        <taxon>Ecdysozoa</taxon>
        <taxon>Nematoda</taxon>
        <taxon>Chromadorea</taxon>
        <taxon>Rhabditida</taxon>
        <taxon>Spirurina</taxon>
        <taxon>Oxyuridomorpha</taxon>
        <taxon>Oxyuroidea</taxon>
        <taxon>Oxyuridae</taxon>
        <taxon>Enterobius</taxon>
    </lineage>
</organism>
<feature type="transmembrane region" description="Helical" evidence="12">
    <location>
        <begin position="16"/>
        <end position="35"/>
    </location>
</feature>
<evidence type="ECO:0000256" key="6">
    <source>
        <dbReference type="ARBA" id="ARBA00023015"/>
    </source>
</evidence>
<evidence type="ECO:0000256" key="8">
    <source>
        <dbReference type="ARBA" id="ARBA00023163"/>
    </source>
</evidence>
<dbReference type="PRINTS" id="PR00047">
    <property type="entry name" value="STROIDFINGER"/>
</dbReference>
<keyword evidence="12" id="KW-0472">Membrane</keyword>
<feature type="domain" description="Nuclear receptor" evidence="13">
    <location>
        <begin position="452"/>
        <end position="528"/>
    </location>
</feature>
<feature type="transmembrane region" description="Helical" evidence="12">
    <location>
        <begin position="160"/>
        <end position="178"/>
    </location>
</feature>
<dbReference type="InterPro" id="IPR013088">
    <property type="entry name" value="Znf_NHR/GATA"/>
</dbReference>
<dbReference type="GO" id="GO:0008270">
    <property type="term" value="F:zinc ion binding"/>
    <property type="evidence" value="ECO:0007669"/>
    <property type="project" value="UniProtKB-KW"/>
</dbReference>
<evidence type="ECO:0000313" key="17">
    <source>
        <dbReference type="WBParaSite" id="EVEC_0000426701-mRNA-1"/>
    </source>
</evidence>
<dbReference type="STRING" id="51028.A0A158QA65"/>
<dbReference type="EMBL" id="UXUI01007729">
    <property type="protein sequence ID" value="VDD89140.1"/>
    <property type="molecule type" value="Genomic_DNA"/>
</dbReference>
<feature type="transmembrane region" description="Helical" evidence="12">
    <location>
        <begin position="308"/>
        <end position="328"/>
    </location>
</feature>
<comment type="similarity">
    <text evidence="2">Belongs to the nuclear hormone receptor family.</text>
</comment>
<dbReference type="InterPro" id="IPR035500">
    <property type="entry name" value="NHR-like_dom_sf"/>
</dbReference>
<sequence length="890" mass="98396">MDEVASTVTTTPRTRLFGLILLFIVDALWVSAGEITRTPSEFERVAASEGSDVDYTPKTARQVRFSEICEVRHMPLSLADEALRARLPYSATRLWCYCSMSTQLKSIIFLATMWIICTLTYQASLIFISVSSLNLLSSSSSLFVLVFSAILPYSAADRITWIKVFLVILNFVGVALISEYSASSYGTLLALFSALCYAVYLVFFTYVQRNGSRLDLNLIMGVFIETDWEGEGDGRIQDEKETRSYGSAGILTIVLYTPLLFVLSYFSIEPLLPLPDYRQFTALILNGVVGTLFTDFLWLQATLLTSSLAASISLSMCIPMSFIADFTFRSQTPSVLNCDCFAVAADLIMIVSTIPPRPVPTLRPLATVGNLASSSTSSITISPVSPSNILPGGGGTHSAFKPIFPSTSDAFFVSALNSFILSTDEDTLGEKNRCTPSIDGSDRSSSSMNPHVLLCQVCSDRASGFHYGVFACEGCKGFFRRSIQQKIQYRPCTKDQQCTIARNNRNRCQYCRLKKCVAVGMSRDAVRFGRVPKREKAQLVEEMARASVRSLMDSLICELEDESKVIQACDAAFTSLVYSVSMQSQTDALNPTNECPFKSHSYLRVVKAVVDFSTAIPGFRLVFQRDRIQLLKGSIFQVLLLATLPVPYAASFVVPTARVSGETGRFFTDSLMDFLQRFRHLGFTERQLSLLCALVICNPEGLNLQQPSIPQALFDHLSRLLQSSLGMTSNSSPGQVVITALTDLRTLHTLHQEKLQAIRFPSVNFCMSPTQSSVSEESLSTSACPGKDSSDTASPSLEQRYYPDRHKTNHPSPNLGIFHNAHFTQVSLRDRLAQDRTLSMAERHRAVVSLLEKPTRCAPLAHAHNLTYTTSAVFDEEPLNLSTKNRTSSF</sequence>
<keyword evidence="16" id="KW-1185">Reference proteome</keyword>
<feature type="transmembrane region" description="Helical" evidence="12">
    <location>
        <begin position="280"/>
        <end position="299"/>
    </location>
</feature>
<evidence type="ECO:0000256" key="10">
    <source>
        <dbReference type="ARBA" id="ARBA00023242"/>
    </source>
</evidence>
<evidence type="ECO:0000313" key="15">
    <source>
        <dbReference type="EMBL" id="VDD89140.1"/>
    </source>
</evidence>
<comment type="subcellular location">
    <subcellularLocation>
        <location evidence="1">Cytoplasm</location>
    </subcellularLocation>
</comment>
<evidence type="ECO:0000256" key="9">
    <source>
        <dbReference type="ARBA" id="ARBA00023170"/>
    </source>
</evidence>
<feature type="region of interest" description="Disordered" evidence="11">
    <location>
        <begin position="777"/>
        <end position="797"/>
    </location>
</feature>
<dbReference type="Gene3D" id="1.10.565.10">
    <property type="entry name" value="Retinoid X Receptor"/>
    <property type="match status" value="1"/>
</dbReference>
<keyword evidence="7" id="KW-0238">DNA-binding</keyword>
<dbReference type="AlphaFoldDB" id="A0A158QA65"/>
<dbReference type="WBParaSite" id="EVEC_0000426701-mRNA-1">
    <property type="protein sequence ID" value="EVEC_0000426701-mRNA-1"/>
    <property type="gene ID" value="EVEC_0000426701"/>
</dbReference>
<evidence type="ECO:0000256" key="3">
    <source>
        <dbReference type="ARBA" id="ARBA00022723"/>
    </source>
</evidence>
<reference evidence="17" key="1">
    <citation type="submission" date="2016-04" db="UniProtKB">
        <authorList>
            <consortium name="WormBaseParasite"/>
        </authorList>
    </citation>
    <scope>IDENTIFICATION</scope>
</reference>
<dbReference type="SUPFAM" id="SSF57716">
    <property type="entry name" value="Glucocorticoid receptor-like (DNA-binding domain)"/>
    <property type="match status" value="1"/>
</dbReference>
<dbReference type="InterPro" id="IPR000536">
    <property type="entry name" value="Nucl_hrmn_rcpt_lig-bd"/>
</dbReference>
<evidence type="ECO:0000256" key="7">
    <source>
        <dbReference type="ARBA" id="ARBA00023125"/>
    </source>
</evidence>
<dbReference type="Gene3D" id="3.30.50.10">
    <property type="entry name" value="Erythroid Transcription Factor GATA-1, subunit A"/>
    <property type="match status" value="1"/>
</dbReference>
<name>A0A158QA65_ENTVE</name>
<dbReference type="PANTHER" id="PTHR24082:SF473">
    <property type="entry name" value="ECDYSONE-INDUCED PROTEIN 75B, ISOFORM B"/>
    <property type="match status" value="1"/>
</dbReference>
<dbReference type="GO" id="GO:0045944">
    <property type="term" value="P:positive regulation of transcription by RNA polymerase II"/>
    <property type="evidence" value="ECO:0007669"/>
    <property type="project" value="TreeGrafter"/>
</dbReference>
<evidence type="ECO:0000259" key="14">
    <source>
        <dbReference type="PROSITE" id="PS51843"/>
    </source>
</evidence>
<dbReference type="GO" id="GO:0000122">
    <property type="term" value="P:negative regulation of transcription by RNA polymerase II"/>
    <property type="evidence" value="ECO:0007669"/>
    <property type="project" value="TreeGrafter"/>
</dbReference>
<evidence type="ECO:0000256" key="12">
    <source>
        <dbReference type="SAM" id="Phobius"/>
    </source>
</evidence>
<keyword evidence="3" id="KW-0479">Metal-binding</keyword>
<keyword evidence="6" id="KW-0805">Transcription regulation</keyword>
<feature type="domain" description="NR LBD" evidence="14">
    <location>
        <begin position="561"/>
        <end position="777"/>
    </location>
</feature>
<dbReference type="InterPro" id="IPR001628">
    <property type="entry name" value="Znf_hrmn_rcpt"/>
</dbReference>
<dbReference type="OrthoDB" id="7634782at2759"/>
<dbReference type="GO" id="GO:0004879">
    <property type="term" value="F:nuclear receptor activity"/>
    <property type="evidence" value="ECO:0007669"/>
    <property type="project" value="TreeGrafter"/>
</dbReference>
<dbReference type="Proteomes" id="UP000274131">
    <property type="component" value="Unassembled WGS sequence"/>
</dbReference>
<evidence type="ECO:0000256" key="4">
    <source>
        <dbReference type="ARBA" id="ARBA00022771"/>
    </source>
</evidence>
<dbReference type="Pfam" id="PF00105">
    <property type="entry name" value="zf-C4"/>
    <property type="match status" value="1"/>
</dbReference>
<evidence type="ECO:0000259" key="13">
    <source>
        <dbReference type="PROSITE" id="PS51030"/>
    </source>
</evidence>
<feature type="transmembrane region" description="Helical" evidence="12">
    <location>
        <begin position="245"/>
        <end position="268"/>
    </location>
</feature>
<dbReference type="PROSITE" id="PS51843">
    <property type="entry name" value="NR_LBD"/>
    <property type="match status" value="1"/>
</dbReference>
<keyword evidence="12" id="KW-1133">Transmembrane helix</keyword>
<dbReference type="PRINTS" id="PR00398">
    <property type="entry name" value="STRDHORMONER"/>
</dbReference>
<evidence type="ECO:0000256" key="11">
    <source>
        <dbReference type="SAM" id="MobiDB-lite"/>
    </source>
</evidence>
<dbReference type="PROSITE" id="PS00031">
    <property type="entry name" value="NUCLEAR_REC_DBD_1"/>
    <property type="match status" value="1"/>
</dbReference>
<evidence type="ECO:0000256" key="2">
    <source>
        <dbReference type="ARBA" id="ARBA00005993"/>
    </source>
</evidence>
<dbReference type="SMART" id="SM00430">
    <property type="entry name" value="HOLI"/>
    <property type="match status" value="1"/>
</dbReference>
<dbReference type="SMART" id="SM00399">
    <property type="entry name" value="ZnF_C4"/>
    <property type="match status" value="1"/>
</dbReference>
<dbReference type="PROSITE" id="PS51030">
    <property type="entry name" value="NUCLEAR_REC_DBD_2"/>
    <property type="match status" value="1"/>
</dbReference>
<keyword evidence="4" id="KW-0863">Zinc-finger</keyword>
<feature type="transmembrane region" description="Helical" evidence="12">
    <location>
        <begin position="107"/>
        <end position="129"/>
    </location>
</feature>
<keyword evidence="8" id="KW-0804">Transcription</keyword>
<dbReference type="GO" id="GO:0005737">
    <property type="term" value="C:cytoplasm"/>
    <property type="evidence" value="ECO:0007669"/>
    <property type="project" value="UniProtKB-SubCell"/>
</dbReference>
<proteinExistence type="inferred from homology"/>
<accession>A0A158QA65</accession>